<comment type="subcellular location">
    <subcellularLocation>
        <location evidence="1 15">Nucleus</location>
    </subcellularLocation>
</comment>
<name>A0A8H3FVA0_9LECA</name>
<evidence type="ECO:0000256" key="6">
    <source>
        <dbReference type="ARBA" id="ARBA00022806"/>
    </source>
</evidence>
<comment type="similarity">
    <text evidence="2 15">Belongs to the RuvB family.</text>
</comment>
<keyword evidence="6 15" id="KW-0347">Helicase</keyword>
<feature type="domain" description="AAA+ ATPase" evidence="16">
    <location>
        <begin position="68"/>
        <end position="346"/>
    </location>
</feature>
<proteinExistence type="inferred from homology"/>
<keyword evidence="13 15" id="KW-0539">Nucleus</keyword>
<keyword evidence="5 15" id="KW-0378">Hydrolase</keyword>
<dbReference type="FunFam" id="3.40.50.300:FF:002221">
    <property type="entry name" value="RuvB-like 2"/>
    <property type="match status" value="2"/>
</dbReference>
<comment type="function">
    <text evidence="15">DNA helicase participates in several chromatin remodeling complexes, including the SWR1 and the INO80 complexes.</text>
</comment>
<dbReference type="InterPro" id="IPR027417">
    <property type="entry name" value="P-loop_NTPase"/>
</dbReference>
<evidence type="ECO:0000256" key="8">
    <source>
        <dbReference type="ARBA" id="ARBA00022853"/>
    </source>
</evidence>
<dbReference type="InterPro" id="IPR027238">
    <property type="entry name" value="RuvB-like"/>
</dbReference>
<evidence type="ECO:0000256" key="9">
    <source>
        <dbReference type="ARBA" id="ARBA00023015"/>
    </source>
</evidence>
<evidence type="ECO:0000256" key="4">
    <source>
        <dbReference type="ARBA" id="ARBA00022763"/>
    </source>
</evidence>
<dbReference type="SUPFAM" id="SSF52540">
    <property type="entry name" value="P-loop containing nucleoside triphosphate hydrolases"/>
    <property type="match status" value="1"/>
</dbReference>
<dbReference type="Proteomes" id="UP000664203">
    <property type="component" value="Unassembled WGS sequence"/>
</dbReference>
<evidence type="ECO:0000313" key="18">
    <source>
        <dbReference type="Proteomes" id="UP000664203"/>
    </source>
</evidence>
<evidence type="ECO:0000256" key="12">
    <source>
        <dbReference type="ARBA" id="ARBA00023204"/>
    </source>
</evidence>
<keyword evidence="18" id="KW-1185">Reference proteome</keyword>
<dbReference type="Gene3D" id="1.10.8.60">
    <property type="match status" value="1"/>
</dbReference>
<dbReference type="Pfam" id="PF06068">
    <property type="entry name" value="TIP49"/>
    <property type="match status" value="1"/>
</dbReference>
<dbReference type="Gene3D" id="3.40.50.300">
    <property type="entry name" value="P-loop containing nucleotide triphosphate hydrolases"/>
    <property type="match status" value="1"/>
</dbReference>
<reference evidence="17" key="1">
    <citation type="submission" date="2021-03" db="EMBL/GenBank/DDBJ databases">
        <authorList>
            <person name="Tagirdzhanova G."/>
        </authorList>
    </citation>
    <scope>NUCLEOTIDE SEQUENCE</scope>
</reference>
<dbReference type="FunFam" id="2.40.50.360:FF:000002">
    <property type="entry name" value="RuvB-like helicase"/>
    <property type="match status" value="1"/>
</dbReference>
<keyword evidence="7 15" id="KW-0067">ATP-binding</keyword>
<evidence type="ECO:0000256" key="13">
    <source>
        <dbReference type="ARBA" id="ARBA00023242"/>
    </source>
</evidence>
<dbReference type="Pfam" id="PF17856">
    <property type="entry name" value="TIP49_C"/>
    <property type="match status" value="1"/>
</dbReference>
<evidence type="ECO:0000256" key="11">
    <source>
        <dbReference type="ARBA" id="ARBA00023163"/>
    </source>
</evidence>
<comment type="catalytic activity">
    <reaction evidence="14 15">
        <text>ATP + H2O = ADP + phosphate + H(+)</text>
        <dbReference type="Rhea" id="RHEA:13065"/>
        <dbReference type="ChEBI" id="CHEBI:15377"/>
        <dbReference type="ChEBI" id="CHEBI:15378"/>
        <dbReference type="ChEBI" id="CHEBI:30616"/>
        <dbReference type="ChEBI" id="CHEBI:43474"/>
        <dbReference type="ChEBI" id="CHEBI:456216"/>
        <dbReference type="EC" id="3.6.4.12"/>
    </reaction>
</comment>
<organism evidence="17 18">
    <name type="scientific">Alectoria fallacina</name>
    <dbReference type="NCBI Taxonomy" id="1903189"/>
    <lineage>
        <taxon>Eukaryota</taxon>
        <taxon>Fungi</taxon>
        <taxon>Dikarya</taxon>
        <taxon>Ascomycota</taxon>
        <taxon>Pezizomycotina</taxon>
        <taxon>Lecanoromycetes</taxon>
        <taxon>OSLEUM clade</taxon>
        <taxon>Lecanoromycetidae</taxon>
        <taxon>Lecanorales</taxon>
        <taxon>Lecanorineae</taxon>
        <taxon>Parmeliaceae</taxon>
        <taxon>Alectoria</taxon>
    </lineage>
</organism>
<dbReference type="PANTHER" id="PTHR11093">
    <property type="entry name" value="RUVB-RELATED REPTIN AND PONTIN"/>
    <property type="match status" value="1"/>
</dbReference>
<keyword evidence="11 15" id="KW-0804">Transcription</keyword>
<dbReference type="InterPro" id="IPR010339">
    <property type="entry name" value="TIP49_P-loop"/>
</dbReference>
<protein>
    <recommendedName>
        <fullName evidence="15">RuvB-like helicase</fullName>
        <ecNumber evidence="15">3.6.4.12</ecNumber>
    </recommendedName>
</protein>
<evidence type="ECO:0000256" key="14">
    <source>
        <dbReference type="ARBA" id="ARBA00047995"/>
    </source>
</evidence>
<dbReference type="GO" id="GO:0005524">
    <property type="term" value="F:ATP binding"/>
    <property type="evidence" value="ECO:0007669"/>
    <property type="project" value="UniProtKB-KW"/>
</dbReference>
<dbReference type="AlphaFoldDB" id="A0A8H3FVA0"/>
<dbReference type="InterPro" id="IPR003593">
    <property type="entry name" value="AAA+_ATPase"/>
</dbReference>
<evidence type="ECO:0000256" key="1">
    <source>
        <dbReference type="ARBA" id="ARBA00004123"/>
    </source>
</evidence>
<dbReference type="GO" id="GO:0031011">
    <property type="term" value="C:Ino80 complex"/>
    <property type="evidence" value="ECO:0007669"/>
    <property type="project" value="UniProtKB-ARBA"/>
</dbReference>
<dbReference type="OrthoDB" id="10060499at2759"/>
<sequence length="468" mass="51369">MAAAITTVSESRDLRGLNLVAAHSHIRGLGVDEDTLTPRASSQGLVGQERARKAAAVILQMVKEGKIAGRAVLIAGPPSTGKTAIAMGMAQSLGSDTPFTMLASSEIFSLEMSKTEALTQAFRKSIGVRIKEESEMIEGEVVEIQIDRSVTGGNKQGKLTIKTTDMETIYDMGTKMIDSMSKERVMAGDVISIDKSSGKITKLGRSYTRSRDYDAMGADTKFVQCPDGELQKRKEVIHTVSLHEIDVINSRTQGFLALFSGDTGEIRSEVRDQINTKVGEWKEEGKAEIVPGVLFIDEVHMLDIECFSYINRALEDVLAPIVIMASNRGNTRIRGTTYRSPHGLPLDFLDRVVIVSTQPYGQGEIRQILSIRAQEEEVEVTANALELLTKIGQERGLRYASNLIATSTLLSLKRKADRIDQQDVERSYALFFDPARSVQFVSEFEKRFIGDEGAVSFAVTNGDAMEMS</sequence>
<comment type="caution">
    <text evidence="17">The sequence shown here is derived from an EMBL/GenBank/DDBJ whole genome shotgun (WGS) entry which is preliminary data.</text>
</comment>
<dbReference type="EMBL" id="CAJPDR010000305">
    <property type="protein sequence ID" value="CAF9931351.1"/>
    <property type="molecule type" value="Genomic_DNA"/>
</dbReference>
<dbReference type="GO" id="GO:0006325">
    <property type="term" value="P:chromatin organization"/>
    <property type="evidence" value="ECO:0007669"/>
    <property type="project" value="UniProtKB-KW"/>
</dbReference>
<keyword evidence="4 15" id="KW-0227">DNA damage</keyword>
<dbReference type="SMART" id="SM00382">
    <property type="entry name" value="AAA"/>
    <property type="match status" value="1"/>
</dbReference>
<dbReference type="GO" id="GO:0000812">
    <property type="term" value="C:Swr1 complex"/>
    <property type="evidence" value="ECO:0007669"/>
    <property type="project" value="UniProtKB-ARBA"/>
</dbReference>
<evidence type="ECO:0000259" key="16">
    <source>
        <dbReference type="SMART" id="SM00382"/>
    </source>
</evidence>
<evidence type="ECO:0000256" key="10">
    <source>
        <dbReference type="ARBA" id="ARBA00023159"/>
    </source>
</evidence>
<dbReference type="InterPro" id="IPR042487">
    <property type="entry name" value="RuvBL1/2_DNA/RNA_bd_dom"/>
</dbReference>
<keyword evidence="12 15" id="KW-0234">DNA repair</keyword>
<keyword evidence="8 15" id="KW-0156">Chromatin regulator</keyword>
<evidence type="ECO:0000313" key="17">
    <source>
        <dbReference type="EMBL" id="CAF9931351.1"/>
    </source>
</evidence>
<keyword evidence="9 15" id="KW-0805">Transcription regulation</keyword>
<evidence type="ECO:0000256" key="2">
    <source>
        <dbReference type="ARBA" id="ARBA00007519"/>
    </source>
</evidence>
<evidence type="ECO:0000256" key="15">
    <source>
        <dbReference type="RuleBase" id="RU363048"/>
    </source>
</evidence>
<dbReference type="InterPro" id="IPR041048">
    <property type="entry name" value="RuvB-like_C"/>
</dbReference>
<keyword evidence="3 15" id="KW-0547">Nucleotide-binding</keyword>
<dbReference type="GO" id="GO:0016787">
    <property type="term" value="F:hydrolase activity"/>
    <property type="evidence" value="ECO:0007669"/>
    <property type="project" value="UniProtKB-KW"/>
</dbReference>
<evidence type="ECO:0000256" key="3">
    <source>
        <dbReference type="ARBA" id="ARBA00022741"/>
    </source>
</evidence>
<accession>A0A8H3FVA0</accession>
<evidence type="ECO:0000256" key="5">
    <source>
        <dbReference type="ARBA" id="ARBA00022801"/>
    </source>
</evidence>
<dbReference type="EC" id="3.6.4.12" evidence="15"/>
<keyword evidence="10" id="KW-0010">Activator</keyword>
<evidence type="ECO:0000256" key="7">
    <source>
        <dbReference type="ARBA" id="ARBA00022840"/>
    </source>
</evidence>
<dbReference type="Gene3D" id="2.40.50.360">
    <property type="entry name" value="RuvB-like helicase, domain II"/>
    <property type="match status" value="1"/>
</dbReference>
<dbReference type="GO" id="GO:0003678">
    <property type="term" value="F:DNA helicase activity"/>
    <property type="evidence" value="ECO:0007669"/>
    <property type="project" value="UniProtKB-EC"/>
</dbReference>
<gene>
    <name evidence="17" type="primary">RVB2</name>
    <name evidence="17" type="ORF">ALECFALPRED_004988</name>
</gene>
<dbReference type="FunFam" id="1.10.8.60:FF:000010">
    <property type="entry name" value="RuvB-like helicase"/>
    <property type="match status" value="1"/>
</dbReference>
<dbReference type="GO" id="GO:0006281">
    <property type="term" value="P:DNA repair"/>
    <property type="evidence" value="ECO:0007669"/>
    <property type="project" value="UniProtKB-KW"/>
</dbReference>